<proteinExistence type="predicted"/>
<accession>A0A5N8VW26</accession>
<comment type="caution">
    <text evidence="1">The sequence shown here is derived from an EMBL/GenBank/DDBJ whole genome shotgun (WGS) entry which is preliminary data.</text>
</comment>
<protein>
    <submittedName>
        <fullName evidence="1">Uncharacterized protein</fullName>
    </submittedName>
</protein>
<dbReference type="EMBL" id="VJZE01000008">
    <property type="protein sequence ID" value="MPY38896.1"/>
    <property type="molecule type" value="Genomic_DNA"/>
</dbReference>
<evidence type="ECO:0000313" key="2">
    <source>
        <dbReference type="Proteomes" id="UP000326979"/>
    </source>
</evidence>
<evidence type="ECO:0000313" key="1">
    <source>
        <dbReference type="EMBL" id="MPY38896.1"/>
    </source>
</evidence>
<sequence length="254" mass="27219">MILVLASRRDAGAHRLVNTWGPEQARLLTPDDLSSPGWRVFTEDPAASRAVVHGEVVEVGELTGVVTRLPAVTSGEVRRIQPDDRDYAAAEMSAFLNYWLSVLSCPVLNPPAAAGLCGPGWRSEQWAMTARRLGMPVRPRGRDVPPYLRPAASSDAGAPAAPAGQPAMQVTVIGDRCIGGDERALTEFAEALTEAAGVPMLTAFFEEHGSEVRFVDAHPWTNAFDPQVADAMLDYFHRSGTAAVPGAHRESVTP</sequence>
<dbReference type="RefSeq" id="WP_152779925.1">
    <property type="nucleotide sequence ID" value="NZ_BAABEQ010000019.1"/>
</dbReference>
<dbReference type="AlphaFoldDB" id="A0A5N8VW26"/>
<keyword evidence="2" id="KW-1185">Reference proteome</keyword>
<dbReference type="OrthoDB" id="3474592at2"/>
<organism evidence="1 2">
    <name type="scientific">Streptomyces phyllanthi</name>
    <dbReference type="NCBI Taxonomy" id="1803180"/>
    <lineage>
        <taxon>Bacteria</taxon>
        <taxon>Bacillati</taxon>
        <taxon>Actinomycetota</taxon>
        <taxon>Actinomycetes</taxon>
        <taxon>Kitasatosporales</taxon>
        <taxon>Streptomycetaceae</taxon>
        <taxon>Streptomyces</taxon>
    </lineage>
</organism>
<name>A0A5N8VW26_9ACTN</name>
<gene>
    <name evidence="1" type="ORF">FNH04_02680</name>
</gene>
<reference evidence="1 2" key="1">
    <citation type="submission" date="2019-07" db="EMBL/GenBank/DDBJ databases">
        <title>New species of Amycolatopsis and Streptomyces.</title>
        <authorList>
            <person name="Duangmal K."/>
            <person name="Teo W.F.A."/>
            <person name="Lipun K."/>
        </authorList>
    </citation>
    <scope>NUCLEOTIDE SEQUENCE [LARGE SCALE GENOMIC DNA]</scope>
    <source>
        <strain evidence="1 2">TISTR 2346</strain>
    </source>
</reference>
<dbReference type="Proteomes" id="UP000326979">
    <property type="component" value="Unassembled WGS sequence"/>
</dbReference>